<dbReference type="SUPFAM" id="SSF55753">
    <property type="entry name" value="Actin depolymerizing proteins"/>
    <property type="match status" value="1"/>
</dbReference>
<evidence type="ECO:0000256" key="1">
    <source>
        <dbReference type="ARBA" id="ARBA00023203"/>
    </source>
</evidence>
<organism evidence="3 4">
    <name type="scientific">Salvelinus namaycush</name>
    <name type="common">Lake trout</name>
    <name type="synonym">Salmo namaycush</name>
    <dbReference type="NCBI Taxonomy" id="8040"/>
    <lineage>
        <taxon>Eukaryota</taxon>
        <taxon>Metazoa</taxon>
        <taxon>Chordata</taxon>
        <taxon>Craniata</taxon>
        <taxon>Vertebrata</taxon>
        <taxon>Euteleostomi</taxon>
        <taxon>Actinopterygii</taxon>
        <taxon>Neopterygii</taxon>
        <taxon>Teleostei</taxon>
        <taxon>Protacanthopterygii</taxon>
        <taxon>Salmoniformes</taxon>
        <taxon>Salmonidae</taxon>
        <taxon>Salmoninae</taxon>
        <taxon>Salvelinus</taxon>
    </lineage>
</organism>
<dbReference type="GO" id="GO:0051016">
    <property type="term" value="P:barbed-end actin filament capping"/>
    <property type="evidence" value="ECO:0007669"/>
    <property type="project" value="TreeGrafter"/>
</dbReference>
<dbReference type="Gene3D" id="3.40.20.10">
    <property type="entry name" value="Severin"/>
    <property type="match status" value="1"/>
</dbReference>
<dbReference type="PANTHER" id="PTHR11977">
    <property type="entry name" value="VILLIN"/>
    <property type="match status" value="1"/>
</dbReference>
<dbReference type="Pfam" id="PF00626">
    <property type="entry name" value="Gelsolin"/>
    <property type="match status" value="1"/>
</dbReference>
<keyword evidence="3" id="KW-1185">Reference proteome</keyword>
<feature type="domain" description="Gelsolin-like" evidence="2">
    <location>
        <begin position="26"/>
        <end position="105"/>
    </location>
</feature>
<evidence type="ECO:0000259" key="2">
    <source>
        <dbReference type="Pfam" id="PF00626"/>
    </source>
</evidence>
<dbReference type="GO" id="GO:0005737">
    <property type="term" value="C:cytoplasm"/>
    <property type="evidence" value="ECO:0007669"/>
    <property type="project" value="TreeGrafter"/>
</dbReference>
<proteinExistence type="predicted"/>
<dbReference type="PRINTS" id="PR00597">
    <property type="entry name" value="GELSOLIN"/>
</dbReference>
<dbReference type="InterPro" id="IPR007123">
    <property type="entry name" value="Gelsolin-like_dom"/>
</dbReference>
<dbReference type="InterPro" id="IPR029006">
    <property type="entry name" value="ADF-H/Gelsolin-like_dom_sf"/>
</dbReference>
<dbReference type="GeneID" id="120036695"/>
<dbReference type="GO" id="GO:0015629">
    <property type="term" value="C:actin cytoskeleton"/>
    <property type="evidence" value="ECO:0007669"/>
    <property type="project" value="TreeGrafter"/>
</dbReference>
<evidence type="ECO:0000313" key="3">
    <source>
        <dbReference type="Proteomes" id="UP000808372"/>
    </source>
</evidence>
<name>A0A8U0U456_SALNM</name>
<evidence type="ECO:0000313" key="4">
    <source>
        <dbReference type="RefSeq" id="XP_038839013.1"/>
    </source>
</evidence>
<dbReference type="SMART" id="SM00262">
    <property type="entry name" value="GEL"/>
    <property type="match status" value="1"/>
</dbReference>
<accession>A0A8U0U456</accession>
<gene>
    <name evidence="4" type="primary">LOC120036695</name>
</gene>
<dbReference type="InterPro" id="IPR007122">
    <property type="entry name" value="Villin/Gelsolin"/>
</dbReference>
<keyword evidence="1" id="KW-0009">Actin-binding</keyword>
<dbReference type="CDD" id="cd11290">
    <property type="entry name" value="gelsolin_S1_like"/>
    <property type="match status" value="1"/>
</dbReference>
<feature type="non-terminal residue" evidence="4">
    <location>
        <position position="113"/>
    </location>
</feature>
<dbReference type="GO" id="GO:0008154">
    <property type="term" value="P:actin polymerization or depolymerization"/>
    <property type="evidence" value="ECO:0007669"/>
    <property type="project" value="TreeGrafter"/>
</dbReference>
<dbReference type="KEGG" id="snh:120036695"/>
<dbReference type="PANTHER" id="PTHR11977:SF30">
    <property type="entry name" value="VILLIN-LIKE PROTEIN"/>
    <property type="match status" value="1"/>
</dbReference>
<dbReference type="Proteomes" id="UP000808372">
    <property type="component" value="Unplaced"/>
</dbReference>
<dbReference type="GO" id="GO:0051014">
    <property type="term" value="P:actin filament severing"/>
    <property type="evidence" value="ECO:0007669"/>
    <property type="project" value="TreeGrafter"/>
</dbReference>
<dbReference type="RefSeq" id="XP_038839013.1">
    <property type="nucleotide sequence ID" value="XM_038983085.1"/>
</dbReference>
<dbReference type="AlphaFoldDB" id="A0A8U0U456"/>
<reference evidence="4" key="1">
    <citation type="submission" date="2025-08" db="UniProtKB">
        <authorList>
            <consortium name="RefSeq"/>
        </authorList>
    </citation>
    <scope>IDENTIFICATION</scope>
    <source>
        <tissue evidence="4">White muscle</tissue>
    </source>
</reference>
<dbReference type="GO" id="GO:0051015">
    <property type="term" value="F:actin filament binding"/>
    <property type="evidence" value="ECO:0007669"/>
    <property type="project" value="InterPro"/>
</dbReference>
<protein>
    <submittedName>
        <fullName evidence="4">Villin-1-like</fullName>
    </submittedName>
</protein>
<sequence length="113" mass="12671">MTEETPEAFQHVSRKSGLQIWTINNMKMVPVPDQAFGNFFEGDCYIVLYRSQGSSNSMDVHYWIGSSSSQDEQGAAAILVTQLDEFLGGSPVQHREVQAAESSKFRSYFRNGL</sequence>
<dbReference type="GO" id="GO:0005546">
    <property type="term" value="F:phosphatidylinositol-4,5-bisphosphate binding"/>
    <property type="evidence" value="ECO:0007669"/>
    <property type="project" value="TreeGrafter"/>
</dbReference>